<evidence type="ECO:0000313" key="5">
    <source>
        <dbReference type="Proteomes" id="UP000001565"/>
    </source>
</evidence>
<evidence type="ECO:0000256" key="3">
    <source>
        <dbReference type="PIRSR" id="PIRSR005384-1"/>
    </source>
</evidence>
<dbReference type="PANTHER" id="PTHR30345:SF0">
    <property type="entry name" value="DNA DAMAGE-REPAIR_TOLERATION PROTEIN DRT102"/>
    <property type="match status" value="1"/>
</dbReference>
<gene>
    <name evidence="4" type="primary">lacA</name>
    <name evidence="4" type="ordered locus">OTBS_0684</name>
</gene>
<dbReference type="EC" id="5.3.1.6" evidence="4"/>
<organism evidence="4 5">
    <name type="scientific">Orientia tsutsugamushi (strain Boryong)</name>
    <name type="common">Rickettsia tsutsugamushi</name>
    <dbReference type="NCBI Taxonomy" id="357244"/>
    <lineage>
        <taxon>Bacteria</taxon>
        <taxon>Pseudomonadati</taxon>
        <taxon>Pseudomonadota</taxon>
        <taxon>Alphaproteobacteria</taxon>
        <taxon>Rickettsiales</taxon>
        <taxon>Rickettsiaceae</taxon>
        <taxon>Rickettsieae</taxon>
        <taxon>Orientia</taxon>
    </lineage>
</organism>
<reference evidence="4 5" key="1">
    <citation type="journal article" date="2007" name="Proc. Natl. Acad. Sci. U.S.A.">
        <title>The Orientia tsutsugamushi genome reveals massive proliferation of conjugative type IV secretion system and host-cell interaction genes.</title>
        <authorList>
            <person name="Cho N.-H."/>
            <person name="Kim H.-R."/>
            <person name="Lee J.-H."/>
            <person name="Kim S.-Y."/>
            <person name="Kim J."/>
            <person name="Cha S."/>
            <person name="Kim S.-Y."/>
            <person name="Darby A.C."/>
            <person name="Fuxelius H.-H."/>
            <person name="Yin J."/>
            <person name="Kim J.H."/>
            <person name="Kim J."/>
            <person name="Lee S.J."/>
            <person name="Koh Y.-S."/>
            <person name="Jang W.-J."/>
            <person name="Park K.-H."/>
            <person name="Andersson S.G.E."/>
            <person name="Choi M.-S."/>
            <person name="Kim I.-S."/>
        </authorList>
    </citation>
    <scope>NUCLEOTIDE SEQUENCE [LARGE SCALE GENOMIC DNA]</scope>
    <source>
        <strain evidence="4 5">Boryong</strain>
    </source>
</reference>
<dbReference type="Gene3D" id="3.40.1400.10">
    <property type="entry name" value="Sugar-phosphate isomerase, RpiB/LacA/LacB"/>
    <property type="match status" value="1"/>
</dbReference>
<dbReference type="AlphaFoldDB" id="A5CD73"/>
<dbReference type="NCBIfam" id="NF004051">
    <property type="entry name" value="PRK05571.1"/>
    <property type="match status" value="1"/>
</dbReference>
<dbReference type="EMBL" id="AM494475">
    <property type="protein sequence ID" value="CAM79750.1"/>
    <property type="molecule type" value="Genomic_DNA"/>
</dbReference>
<dbReference type="SUPFAM" id="SSF89623">
    <property type="entry name" value="Ribose/Galactose isomerase RpiB/AlsB"/>
    <property type="match status" value="1"/>
</dbReference>
<proteinExistence type="inferred from homology"/>
<dbReference type="PIRSF" id="PIRSF005384">
    <property type="entry name" value="RpiB_LacA_B"/>
    <property type="match status" value="1"/>
</dbReference>
<evidence type="ECO:0000256" key="1">
    <source>
        <dbReference type="ARBA" id="ARBA00008754"/>
    </source>
</evidence>
<dbReference type="InterPro" id="IPR004785">
    <property type="entry name" value="RpiB"/>
</dbReference>
<dbReference type="GO" id="GO:0005975">
    <property type="term" value="P:carbohydrate metabolic process"/>
    <property type="evidence" value="ECO:0007669"/>
    <property type="project" value="InterPro"/>
</dbReference>
<feature type="active site" description="Proton donor" evidence="3">
    <location>
        <position position="117"/>
    </location>
</feature>
<feature type="active site" description="Proton acceptor" evidence="3">
    <location>
        <position position="84"/>
    </location>
</feature>
<dbReference type="Proteomes" id="UP000001565">
    <property type="component" value="Chromosome"/>
</dbReference>
<evidence type="ECO:0000256" key="2">
    <source>
        <dbReference type="ARBA" id="ARBA00023235"/>
    </source>
</evidence>
<accession>A5CD73</accession>
<dbReference type="eggNOG" id="COG0698">
    <property type="taxonomic scope" value="Bacteria"/>
</dbReference>
<dbReference type="Pfam" id="PF02502">
    <property type="entry name" value="LacAB_rpiB"/>
    <property type="match status" value="1"/>
</dbReference>
<dbReference type="KEGG" id="ots:OTBS_0684"/>
<keyword evidence="2 4" id="KW-0413">Isomerase</keyword>
<dbReference type="PANTHER" id="PTHR30345">
    <property type="entry name" value="RIBOSE-5-PHOSPHATE ISOMERASE B"/>
    <property type="match status" value="1"/>
</dbReference>
<name>A5CD73_ORITB</name>
<dbReference type="NCBIfam" id="TIGR00689">
    <property type="entry name" value="rpiB_lacA_lacB"/>
    <property type="match status" value="1"/>
</dbReference>
<evidence type="ECO:0000313" key="4">
    <source>
        <dbReference type="EMBL" id="CAM79750.1"/>
    </source>
</evidence>
<dbReference type="HOGENOM" id="CLU_091396_4_1_5"/>
<sequence length="160" mass="18220">MKVFLLPRFFFMVSSNIIAIASDQKEYELKTKICQHLSEQERFISFSVLDLGGNNNQQVDYPDIANLLCDTIINNRARYGILICTTGIGMSIAANRHSDIRAALCFNEYMAEQSRLHNNANILIIGAKVSNFRSVINMISKFITTKFEGGRHLTRLEKLR</sequence>
<dbReference type="InterPro" id="IPR036569">
    <property type="entry name" value="RpiB_LacA_LacB_sf"/>
</dbReference>
<dbReference type="InterPro" id="IPR003500">
    <property type="entry name" value="RpiB_LacA_LacB"/>
</dbReference>
<comment type="similarity">
    <text evidence="1">Belongs to the LacAB/RpiB family.</text>
</comment>
<dbReference type="NCBIfam" id="TIGR01120">
    <property type="entry name" value="rpiB"/>
    <property type="match status" value="1"/>
</dbReference>
<protein>
    <submittedName>
        <fullName evidence="4">Ribose-5-phosphate isomerase</fullName>
        <ecNumber evidence="4">5.3.1.6</ecNumber>
    </submittedName>
</protein>
<dbReference type="GO" id="GO:0004751">
    <property type="term" value="F:ribose-5-phosphate isomerase activity"/>
    <property type="evidence" value="ECO:0007669"/>
    <property type="project" value="UniProtKB-EC"/>
</dbReference>